<keyword evidence="4 7" id="KW-0805">Transcription regulation</keyword>
<dbReference type="InterPro" id="IPR035644">
    <property type="entry name" value="MraZ_C"/>
</dbReference>
<evidence type="ECO:0000313" key="9">
    <source>
        <dbReference type="EMBL" id="QAT43316.1"/>
    </source>
</evidence>
<keyword evidence="2 7" id="KW-0963">Cytoplasm</keyword>
<dbReference type="SUPFAM" id="SSF89447">
    <property type="entry name" value="AbrB/MazE/MraZ-like"/>
    <property type="match status" value="1"/>
</dbReference>
<evidence type="ECO:0000259" key="8">
    <source>
        <dbReference type="PROSITE" id="PS51740"/>
    </source>
</evidence>
<keyword evidence="6 7" id="KW-0804">Transcription</keyword>
<dbReference type="InterPro" id="IPR007159">
    <property type="entry name" value="SpoVT-AbrB_dom"/>
</dbReference>
<dbReference type="KEGG" id="amij:EQM06_08845"/>
<dbReference type="PROSITE" id="PS51740">
    <property type="entry name" value="SPOVT_ABRB"/>
    <property type="match status" value="2"/>
</dbReference>
<dbReference type="OrthoDB" id="9807753at2"/>
<evidence type="ECO:0000256" key="6">
    <source>
        <dbReference type="ARBA" id="ARBA00023163"/>
    </source>
</evidence>
<evidence type="ECO:0000256" key="5">
    <source>
        <dbReference type="ARBA" id="ARBA00023125"/>
    </source>
</evidence>
<feature type="domain" description="SpoVT-AbrB" evidence="8">
    <location>
        <begin position="5"/>
        <end position="47"/>
    </location>
</feature>
<dbReference type="InterPro" id="IPR035642">
    <property type="entry name" value="MraZ_N"/>
</dbReference>
<keyword evidence="3" id="KW-0677">Repeat</keyword>
<dbReference type="InterPro" id="IPR003444">
    <property type="entry name" value="MraZ"/>
</dbReference>
<dbReference type="Proteomes" id="UP000287601">
    <property type="component" value="Chromosome"/>
</dbReference>
<evidence type="ECO:0000256" key="7">
    <source>
        <dbReference type="HAMAP-Rule" id="MF_01008"/>
    </source>
</evidence>
<dbReference type="InterPro" id="IPR038619">
    <property type="entry name" value="MraZ_sf"/>
</dbReference>
<dbReference type="GO" id="GO:0005737">
    <property type="term" value="C:cytoplasm"/>
    <property type="evidence" value="ECO:0007669"/>
    <property type="project" value="UniProtKB-UniRule"/>
</dbReference>
<keyword evidence="5 7" id="KW-0238">DNA-binding</keyword>
<dbReference type="GO" id="GO:0009295">
    <property type="term" value="C:nucleoid"/>
    <property type="evidence" value="ECO:0007669"/>
    <property type="project" value="UniProtKB-SubCell"/>
</dbReference>
<comment type="subcellular location">
    <subcellularLocation>
        <location evidence="7">Cytoplasm</location>
        <location evidence="7">Nucleoid</location>
    </subcellularLocation>
</comment>
<dbReference type="GO" id="GO:0000976">
    <property type="term" value="F:transcription cis-regulatory region binding"/>
    <property type="evidence" value="ECO:0007669"/>
    <property type="project" value="TreeGrafter"/>
</dbReference>
<evidence type="ECO:0000256" key="4">
    <source>
        <dbReference type="ARBA" id="ARBA00023015"/>
    </source>
</evidence>
<dbReference type="InterPro" id="IPR020603">
    <property type="entry name" value="MraZ_dom"/>
</dbReference>
<organism evidence="9 10">
    <name type="scientific">Aminipila luticellarii</name>
    <dbReference type="NCBI Taxonomy" id="2507160"/>
    <lineage>
        <taxon>Bacteria</taxon>
        <taxon>Bacillati</taxon>
        <taxon>Bacillota</taxon>
        <taxon>Clostridia</taxon>
        <taxon>Peptostreptococcales</taxon>
        <taxon>Anaerovoracaceae</taxon>
        <taxon>Aminipila</taxon>
    </lineage>
</organism>
<dbReference type="CDD" id="cd16321">
    <property type="entry name" value="MraZ_C"/>
    <property type="match status" value="1"/>
</dbReference>
<dbReference type="PANTHER" id="PTHR34701">
    <property type="entry name" value="TRANSCRIPTIONAL REGULATOR MRAZ"/>
    <property type="match status" value="1"/>
</dbReference>
<comment type="similarity">
    <text evidence="7">Belongs to the MraZ family.</text>
</comment>
<gene>
    <name evidence="7 9" type="primary">mraZ</name>
    <name evidence="9" type="ORF">EQM06_08845</name>
</gene>
<dbReference type="GO" id="GO:0003700">
    <property type="term" value="F:DNA-binding transcription factor activity"/>
    <property type="evidence" value="ECO:0007669"/>
    <property type="project" value="UniProtKB-UniRule"/>
</dbReference>
<evidence type="ECO:0000256" key="1">
    <source>
        <dbReference type="ARBA" id="ARBA00013860"/>
    </source>
</evidence>
<reference evidence="9 10" key="1">
    <citation type="submission" date="2019-01" db="EMBL/GenBank/DDBJ databases">
        <title>Draft genomes of a novel of Aminipila strains.</title>
        <authorList>
            <person name="Ma S."/>
        </authorList>
    </citation>
    <scope>NUCLEOTIDE SEQUENCE [LARGE SCALE GENOMIC DNA]</scope>
    <source>
        <strain evidence="10">JN-39</strain>
    </source>
</reference>
<protein>
    <recommendedName>
        <fullName evidence="1 7">Transcriptional regulator MraZ</fullName>
    </recommendedName>
</protein>
<dbReference type="Pfam" id="PF02381">
    <property type="entry name" value="MraZ"/>
    <property type="match status" value="2"/>
</dbReference>
<evidence type="ECO:0000313" key="10">
    <source>
        <dbReference type="Proteomes" id="UP000287601"/>
    </source>
</evidence>
<dbReference type="NCBIfam" id="TIGR00242">
    <property type="entry name" value="division/cell wall cluster transcriptional repressor MraZ"/>
    <property type="match status" value="1"/>
</dbReference>
<accession>A0A410PWR9</accession>
<dbReference type="EMBL" id="CP035281">
    <property type="protein sequence ID" value="QAT43316.1"/>
    <property type="molecule type" value="Genomic_DNA"/>
</dbReference>
<dbReference type="PANTHER" id="PTHR34701:SF1">
    <property type="entry name" value="TRANSCRIPTIONAL REGULATOR MRAZ"/>
    <property type="match status" value="1"/>
</dbReference>
<name>A0A410PWR9_9FIRM</name>
<evidence type="ECO:0000256" key="2">
    <source>
        <dbReference type="ARBA" id="ARBA00022490"/>
    </source>
</evidence>
<proteinExistence type="inferred from homology"/>
<comment type="subunit">
    <text evidence="7">Forms oligomers.</text>
</comment>
<dbReference type="AlphaFoldDB" id="A0A410PWR9"/>
<dbReference type="RefSeq" id="WP_128746014.1">
    <property type="nucleotide sequence ID" value="NZ_CP035281.1"/>
</dbReference>
<keyword evidence="10" id="KW-1185">Reference proteome</keyword>
<feature type="domain" description="SpoVT-AbrB" evidence="8">
    <location>
        <begin position="76"/>
        <end position="119"/>
    </location>
</feature>
<dbReference type="CDD" id="cd16320">
    <property type="entry name" value="MraZ_N"/>
    <property type="match status" value="1"/>
</dbReference>
<evidence type="ECO:0000256" key="3">
    <source>
        <dbReference type="ARBA" id="ARBA00022737"/>
    </source>
</evidence>
<dbReference type="Gene3D" id="3.40.1550.20">
    <property type="entry name" value="Transcriptional regulator MraZ domain"/>
    <property type="match status" value="1"/>
</dbReference>
<dbReference type="InterPro" id="IPR037914">
    <property type="entry name" value="SpoVT-AbrB_sf"/>
</dbReference>
<dbReference type="HAMAP" id="MF_01008">
    <property type="entry name" value="MraZ"/>
    <property type="match status" value="1"/>
</dbReference>
<dbReference type="GO" id="GO:2000143">
    <property type="term" value="P:negative regulation of DNA-templated transcription initiation"/>
    <property type="evidence" value="ECO:0007669"/>
    <property type="project" value="TreeGrafter"/>
</dbReference>
<sequence length="143" mass="16509">MLMGKYQNSIDAKSRMIVPSKYREELGYRCVLTRGIDKCLYIYPMAQWEKFMEKLAALPTTDPNARAFVRHFYANAVECDIDKQGRMGIPQELRAYANIEKELVTVGLLDKIEIWSKEEWTEAETIAELTPNDFAAKMAEYGI</sequence>